<name>A0A0R2GX72_9LACO</name>
<dbReference type="EMBL" id="JQBA01000003">
    <property type="protein sequence ID" value="KRN45394.1"/>
    <property type="molecule type" value="Genomic_DNA"/>
</dbReference>
<dbReference type="AlphaFoldDB" id="A0A0R2GX72"/>
<proteinExistence type="predicted"/>
<organism evidence="3 4">
    <name type="scientific">Limosilactobacillus ingluviei</name>
    <dbReference type="NCBI Taxonomy" id="148604"/>
    <lineage>
        <taxon>Bacteria</taxon>
        <taxon>Bacillati</taxon>
        <taxon>Bacillota</taxon>
        <taxon>Bacilli</taxon>
        <taxon>Lactobacillales</taxon>
        <taxon>Lactobacillaceae</taxon>
        <taxon>Limosilactobacillus</taxon>
    </lineage>
</organism>
<sequence length="90" mass="9786">MFKAYQSNPNTAGELTVGALPADTSEQILNDQTQTIKKGGTVHCRAAYELASDTKNVTLKAYKGDGGRYLGKHVYKIGTFQDQEFDVGVN</sequence>
<gene>
    <name evidence="3" type="ORF">IV41_GL001135</name>
</gene>
<protein>
    <recommendedName>
        <fullName evidence="2">DUF5067 domain-containing protein</fullName>
    </recommendedName>
</protein>
<dbReference type="InterPro" id="IPR029050">
    <property type="entry name" value="Immunoprotect_excell_Ig-like"/>
</dbReference>
<evidence type="ECO:0000313" key="4">
    <source>
        <dbReference type="Proteomes" id="UP000051639"/>
    </source>
</evidence>
<feature type="domain" description="DUF5067" evidence="2">
    <location>
        <begin position="2"/>
        <end position="63"/>
    </location>
</feature>
<reference evidence="3 4" key="1">
    <citation type="journal article" date="2015" name="Genome Announc.">
        <title>Expanding the biotechnology potential of lactobacilli through comparative genomics of 213 strains and associated genera.</title>
        <authorList>
            <person name="Sun Z."/>
            <person name="Harris H.M."/>
            <person name="McCann A."/>
            <person name="Guo C."/>
            <person name="Argimon S."/>
            <person name="Zhang W."/>
            <person name="Yang X."/>
            <person name="Jeffery I.B."/>
            <person name="Cooney J.C."/>
            <person name="Kagawa T.F."/>
            <person name="Liu W."/>
            <person name="Song Y."/>
            <person name="Salvetti E."/>
            <person name="Wrobel A."/>
            <person name="Rasinkangas P."/>
            <person name="Parkhill J."/>
            <person name="Rea M.C."/>
            <person name="O'Sullivan O."/>
            <person name="Ritari J."/>
            <person name="Douillard F.P."/>
            <person name="Paul Ross R."/>
            <person name="Yang R."/>
            <person name="Briner A.E."/>
            <person name="Felis G.E."/>
            <person name="de Vos W.M."/>
            <person name="Barrangou R."/>
            <person name="Klaenhammer T.R."/>
            <person name="Caufield P.W."/>
            <person name="Cui Y."/>
            <person name="Zhang H."/>
            <person name="O'Toole P.W."/>
        </authorList>
    </citation>
    <scope>NUCLEOTIDE SEQUENCE [LARGE SCALE GENOMIC DNA]</scope>
    <source>
        <strain evidence="3 4">DSM 14792</strain>
    </source>
</reference>
<evidence type="ECO:0000259" key="2">
    <source>
        <dbReference type="Pfam" id="PF16729"/>
    </source>
</evidence>
<dbReference type="Gene3D" id="2.60.40.1240">
    <property type="match status" value="1"/>
</dbReference>
<evidence type="ECO:0000313" key="3">
    <source>
        <dbReference type="EMBL" id="KRN45394.1"/>
    </source>
</evidence>
<dbReference type="InterPro" id="IPR031989">
    <property type="entry name" value="DUF5067"/>
</dbReference>
<dbReference type="Proteomes" id="UP000051639">
    <property type="component" value="Unassembled WGS sequence"/>
</dbReference>
<keyword evidence="4" id="KW-1185">Reference proteome</keyword>
<dbReference type="PATRIC" id="fig|148604.4.peg.1173"/>
<dbReference type="Pfam" id="PF16729">
    <property type="entry name" value="DUF5067"/>
    <property type="match status" value="1"/>
</dbReference>
<evidence type="ECO:0000256" key="1">
    <source>
        <dbReference type="ARBA" id="ARBA00022729"/>
    </source>
</evidence>
<keyword evidence="1" id="KW-0732">Signal</keyword>
<comment type="caution">
    <text evidence="3">The sequence shown here is derived from an EMBL/GenBank/DDBJ whole genome shotgun (WGS) entry which is preliminary data.</text>
</comment>
<accession>A0A0R2GX72</accession>